<dbReference type="Proteomes" id="UP000316614">
    <property type="component" value="Chromosome"/>
</dbReference>
<dbReference type="OrthoDB" id="2955631at2"/>
<dbReference type="KEGG" id="echi:FKX85_18185"/>
<keyword evidence="1" id="KW-0812">Transmembrane</keyword>
<feature type="transmembrane region" description="Helical" evidence="1">
    <location>
        <begin position="67"/>
        <end position="88"/>
    </location>
</feature>
<reference evidence="2 3" key="1">
    <citation type="submission" date="2019-06" db="EMBL/GenBank/DDBJ databases">
        <title>Echinicola alkalisoli sp. nov. isolated from saline soil.</title>
        <authorList>
            <person name="Sun J.-Q."/>
            <person name="Xu L."/>
        </authorList>
    </citation>
    <scope>NUCLEOTIDE SEQUENCE [LARGE SCALE GENOMIC DNA]</scope>
    <source>
        <strain evidence="2 3">LN3S3</strain>
    </source>
</reference>
<dbReference type="Pfam" id="PF10011">
    <property type="entry name" value="DUF2254"/>
    <property type="match status" value="1"/>
</dbReference>
<keyword evidence="3" id="KW-1185">Reference proteome</keyword>
<feature type="transmembrane region" description="Helical" evidence="1">
    <location>
        <begin position="140"/>
        <end position="160"/>
    </location>
</feature>
<keyword evidence="1" id="KW-0472">Membrane</keyword>
<evidence type="ECO:0000313" key="2">
    <source>
        <dbReference type="EMBL" id="QDH80868.1"/>
    </source>
</evidence>
<dbReference type="RefSeq" id="WP_141616089.1">
    <property type="nucleotide sequence ID" value="NZ_CP041253.1"/>
</dbReference>
<feature type="transmembrane region" description="Helical" evidence="1">
    <location>
        <begin position="16"/>
        <end position="37"/>
    </location>
</feature>
<keyword evidence="1" id="KW-1133">Transmembrane helix</keyword>
<dbReference type="EMBL" id="CP041253">
    <property type="protein sequence ID" value="QDH80868.1"/>
    <property type="molecule type" value="Genomic_DNA"/>
</dbReference>
<evidence type="ECO:0000256" key="1">
    <source>
        <dbReference type="SAM" id="Phobius"/>
    </source>
</evidence>
<dbReference type="InterPro" id="IPR018723">
    <property type="entry name" value="DUF2254_membrane"/>
</dbReference>
<feature type="transmembrane region" description="Helical" evidence="1">
    <location>
        <begin position="109"/>
        <end position="128"/>
    </location>
</feature>
<gene>
    <name evidence="2" type="ORF">FKX85_18185</name>
</gene>
<proteinExistence type="predicted"/>
<sequence>MKAKLIYFWSNLQSSFWFVPLILILCAILAAFGLVFLDDAVEMEPSGLFSYFLIGSADSARSVLSTIAGAMIGVAGTVFSITLVALTLASSQFGPRLLQNFMHDKLNQVVLGSYIATFTYCLVVLSTVKSSDSLQFLPTISVGFAIILALVNIFLLVIFIHHISINIQADQVVSNVNSSLNENFRRLFPKGEEEEEEALEISAGKIEELKQNARYKEIYRVKSSGYLQVVNRERLISLAKEIEGFIEMKKHAGHFLVEGQEVFAVYGDKELEEGFEGRLLSSLIIGDKRNSTQDSEFAIRQMVEVASRALSPGVNDPYTAITCIDKLTDSICYLTAVDLPGPYRFDEDEKLRLILRTMSFDGVVGVAFNQIRQFGQSSPAVLIHLMGAMVTIHNLSQRSEHKQVILKHAKMIHHAAKEHFGERNDFNDLEERYQQMETPISTNQKDER</sequence>
<accession>A0A514CM43</accession>
<dbReference type="AlphaFoldDB" id="A0A514CM43"/>
<name>A0A514CM43_9BACT</name>
<evidence type="ECO:0000313" key="3">
    <source>
        <dbReference type="Proteomes" id="UP000316614"/>
    </source>
</evidence>
<organism evidence="2 3">
    <name type="scientific">Echinicola soli</name>
    <dbReference type="NCBI Taxonomy" id="2591634"/>
    <lineage>
        <taxon>Bacteria</taxon>
        <taxon>Pseudomonadati</taxon>
        <taxon>Bacteroidota</taxon>
        <taxon>Cytophagia</taxon>
        <taxon>Cytophagales</taxon>
        <taxon>Cyclobacteriaceae</taxon>
        <taxon>Echinicola</taxon>
    </lineage>
</organism>
<protein>
    <submittedName>
        <fullName evidence="2">DUF2254 domain-containing protein</fullName>
    </submittedName>
</protein>